<gene>
    <name evidence="3" type="ORF">C7R54_13725</name>
</gene>
<keyword evidence="1" id="KW-1133">Transmembrane helix</keyword>
<dbReference type="RefSeq" id="WP_129151078.1">
    <property type="nucleotide sequence ID" value="NZ_JBHSDO010000014.1"/>
</dbReference>
<dbReference type="GO" id="GO:0008237">
    <property type="term" value="F:metallopeptidase activity"/>
    <property type="evidence" value="ECO:0007669"/>
    <property type="project" value="UniProtKB-KW"/>
</dbReference>
<keyword evidence="1" id="KW-0812">Transmembrane</keyword>
<protein>
    <submittedName>
        <fullName evidence="3">CPBP family intramembrane metalloprotease</fullName>
    </submittedName>
</protein>
<comment type="caution">
    <text evidence="3">The sequence shown here is derived from an EMBL/GenBank/DDBJ whole genome shotgun (WGS) entry which is preliminary data.</text>
</comment>
<feature type="transmembrane region" description="Helical" evidence="1">
    <location>
        <begin position="222"/>
        <end position="242"/>
    </location>
</feature>
<organism evidence="3 4">
    <name type="scientific">Achromobacter aloeverae</name>
    <dbReference type="NCBI Taxonomy" id="1750518"/>
    <lineage>
        <taxon>Bacteria</taxon>
        <taxon>Pseudomonadati</taxon>
        <taxon>Pseudomonadota</taxon>
        <taxon>Betaproteobacteria</taxon>
        <taxon>Burkholderiales</taxon>
        <taxon>Alcaligenaceae</taxon>
        <taxon>Achromobacter</taxon>
    </lineage>
</organism>
<feature type="transmembrane region" description="Helical" evidence="1">
    <location>
        <begin position="123"/>
        <end position="141"/>
    </location>
</feature>
<dbReference type="Pfam" id="PF02517">
    <property type="entry name" value="Rce1-like"/>
    <property type="match status" value="1"/>
</dbReference>
<feature type="transmembrane region" description="Helical" evidence="1">
    <location>
        <begin position="45"/>
        <end position="69"/>
    </location>
</feature>
<feature type="transmembrane region" description="Helical" evidence="1">
    <location>
        <begin position="81"/>
        <end position="103"/>
    </location>
</feature>
<accession>A0A4Q1HLW6</accession>
<evidence type="ECO:0000313" key="4">
    <source>
        <dbReference type="Proteomes" id="UP000290849"/>
    </source>
</evidence>
<evidence type="ECO:0000313" key="3">
    <source>
        <dbReference type="EMBL" id="RXN90655.1"/>
    </source>
</evidence>
<keyword evidence="1" id="KW-0472">Membrane</keyword>
<evidence type="ECO:0000256" key="1">
    <source>
        <dbReference type="SAM" id="Phobius"/>
    </source>
</evidence>
<keyword evidence="4" id="KW-1185">Reference proteome</keyword>
<dbReference type="InterPro" id="IPR003675">
    <property type="entry name" value="Rce1/LyrA-like_dom"/>
</dbReference>
<dbReference type="OrthoDB" id="8521072at2"/>
<keyword evidence="3" id="KW-0645">Protease</keyword>
<keyword evidence="3" id="KW-0482">Metalloprotease</keyword>
<name>A0A4Q1HLW6_9BURK</name>
<dbReference type="GO" id="GO:0080120">
    <property type="term" value="P:CAAX-box protein maturation"/>
    <property type="evidence" value="ECO:0007669"/>
    <property type="project" value="UniProtKB-ARBA"/>
</dbReference>
<feature type="domain" description="CAAX prenyl protease 2/Lysostaphin resistance protein A-like" evidence="2">
    <location>
        <begin position="83"/>
        <end position="229"/>
    </location>
</feature>
<dbReference type="GO" id="GO:0006508">
    <property type="term" value="P:proteolysis"/>
    <property type="evidence" value="ECO:0007669"/>
    <property type="project" value="UniProtKB-KW"/>
</dbReference>
<proteinExistence type="predicted"/>
<dbReference type="GO" id="GO:0004175">
    <property type="term" value="F:endopeptidase activity"/>
    <property type="evidence" value="ECO:0007669"/>
    <property type="project" value="UniProtKB-ARBA"/>
</dbReference>
<feature type="transmembrane region" description="Helical" evidence="1">
    <location>
        <begin position="190"/>
        <end position="210"/>
    </location>
</feature>
<evidence type="ECO:0000259" key="2">
    <source>
        <dbReference type="Pfam" id="PF02517"/>
    </source>
</evidence>
<feature type="transmembrane region" description="Helical" evidence="1">
    <location>
        <begin position="161"/>
        <end position="184"/>
    </location>
</feature>
<dbReference type="EMBL" id="PYAL01000003">
    <property type="protein sequence ID" value="RXN90655.1"/>
    <property type="molecule type" value="Genomic_DNA"/>
</dbReference>
<sequence>MPRLRDDFKDFLRFVRRPTLRHLPPHAPIVGIGADWVPQTTLRRVLAWVVMLWAFNLLVLGPLALKVATMGGAHHRLESGNIPWMVAIFWAPLVEEMVFRYFLRRPGQALWLVPLMLAPMLKGPTAWSLPLAALVVGASVWTRQRARQAGQGWSWGWRRRYVRFFPLVFHVASLTFAALHLGNFTLNHTLLWLMPVLVLPQWLTGLVLGWMRVRRGIGASVLMHMMFNAGPVLLVLALVRWAPELAS</sequence>
<keyword evidence="3" id="KW-0378">Hydrolase</keyword>
<dbReference type="Proteomes" id="UP000290849">
    <property type="component" value="Unassembled WGS sequence"/>
</dbReference>
<reference evidence="3 4" key="1">
    <citation type="journal article" date="2017" name="Int. J. Syst. Evol. Microbiol.">
        <title>Achromobacter aloeverae sp. nov., isolated from the root of Aloe vera (L.) Burm.f.</title>
        <authorList>
            <person name="Kuncharoen N."/>
            <person name="Muramatsu Y."/>
            <person name="Shibata C."/>
            <person name="Kamakura Y."/>
            <person name="Nakagawa Y."/>
            <person name="Tanasupawat S."/>
        </authorList>
    </citation>
    <scope>NUCLEOTIDE SEQUENCE [LARGE SCALE GENOMIC DNA]</scope>
    <source>
        <strain evidence="3 4">AVA-1</strain>
    </source>
</reference>
<dbReference type="AlphaFoldDB" id="A0A4Q1HLW6"/>